<feature type="domain" description="Guanylate kinase-like" evidence="2">
    <location>
        <begin position="16"/>
        <end position="210"/>
    </location>
</feature>
<dbReference type="InterPro" id="IPR008144">
    <property type="entry name" value="Guanylate_kin-like_dom"/>
</dbReference>
<dbReference type="PROSITE" id="PS50052">
    <property type="entry name" value="GUANYLATE_KINASE_2"/>
    <property type="match status" value="1"/>
</dbReference>
<dbReference type="RefSeq" id="YP_009147791.1">
    <property type="nucleotide sequence ID" value="NC_027341.1"/>
</dbReference>
<dbReference type="SUPFAM" id="SSF52540">
    <property type="entry name" value="P-loop containing nucleoside triphosphate hydrolases"/>
    <property type="match status" value="1"/>
</dbReference>
<evidence type="ECO:0000256" key="1">
    <source>
        <dbReference type="ARBA" id="ARBA00022679"/>
    </source>
</evidence>
<organism evidence="3 4">
    <name type="scientific">Lactococcus phage WRP3</name>
    <dbReference type="NCBI Taxonomy" id="1560313"/>
    <lineage>
        <taxon>Viruses</taxon>
        <taxon>Duplodnaviria</taxon>
        <taxon>Heunggongvirae</taxon>
        <taxon>Uroviricota</taxon>
        <taxon>Caudoviricetes</taxon>
        <taxon>Audreyjarvisvirus</taxon>
        <taxon>Audreyjarvisvirus WRP3</taxon>
    </lineage>
</organism>
<gene>
    <name evidence="3" type="ORF">WRP3_134</name>
</gene>
<dbReference type="OrthoDB" id="8361at10239"/>
<keyword evidence="3" id="KW-0418">Kinase</keyword>
<accession>A0A0D3MSY6</accession>
<dbReference type="KEGG" id="vg:24722400"/>
<dbReference type="SMART" id="SM00072">
    <property type="entry name" value="GuKc"/>
    <property type="match status" value="1"/>
</dbReference>
<dbReference type="GeneID" id="24722400"/>
<dbReference type="GO" id="GO:0004385">
    <property type="term" value="F:GMP kinase activity"/>
    <property type="evidence" value="ECO:0007669"/>
    <property type="project" value="TreeGrafter"/>
</dbReference>
<dbReference type="EMBL" id="KM677185">
    <property type="protein sequence ID" value="AIX12637.1"/>
    <property type="molecule type" value="Genomic_DNA"/>
</dbReference>
<dbReference type="PANTHER" id="PTHR23117">
    <property type="entry name" value="GUANYLATE KINASE-RELATED"/>
    <property type="match status" value="1"/>
</dbReference>
<dbReference type="CDD" id="cd00071">
    <property type="entry name" value="GMPK"/>
    <property type="match status" value="1"/>
</dbReference>
<proteinExistence type="predicted"/>
<dbReference type="Proteomes" id="UP000032686">
    <property type="component" value="Segment"/>
</dbReference>
<sequence>MGSKSELRFDNLENMDNILIFVGSSGSGKSTLVEHIRKNLGIPQLVTTTTRNKRHNEKEGKDYHFVEFEEFNRLVDNESFLETTNYSGNLYGLTKEEIDKNSNNVSTIITDIDGARTLANLYPDRVMVFWMKSTPLNLVKRLRKRGESWFTIMTRLFNAYRSNEFTAPSSKFVDVTFTVIHSEDDIINNFGIVYYKLLTDEFKKNTDYLQKLEKEKELNNGRKTLL</sequence>
<evidence type="ECO:0000259" key="2">
    <source>
        <dbReference type="PROSITE" id="PS50052"/>
    </source>
</evidence>
<dbReference type="Pfam" id="PF00625">
    <property type="entry name" value="Guanylate_kin"/>
    <property type="match status" value="1"/>
</dbReference>
<dbReference type="InterPro" id="IPR027417">
    <property type="entry name" value="P-loop_NTPase"/>
</dbReference>
<dbReference type="PROSITE" id="PS00856">
    <property type="entry name" value="GUANYLATE_KINASE_1"/>
    <property type="match status" value="1"/>
</dbReference>
<keyword evidence="1" id="KW-0808">Transferase</keyword>
<dbReference type="InterPro" id="IPR020590">
    <property type="entry name" value="Guanylate_kinase_CS"/>
</dbReference>
<dbReference type="InterPro" id="IPR008145">
    <property type="entry name" value="GK/Ca_channel_bsu"/>
</dbReference>
<protein>
    <submittedName>
        <fullName evidence="3">Guanylate kinase</fullName>
    </submittedName>
</protein>
<dbReference type="PANTHER" id="PTHR23117:SF18">
    <property type="entry name" value="LEUCINE-RICH REPEAT AND GUANYLATE KINASE DOMAIN-CONTAINING PROTEIN"/>
    <property type="match status" value="1"/>
</dbReference>
<evidence type="ECO:0000313" key="4">
    <source>
        <dbReference type="Proteomes" id="UP000032686"/>
    </source>
</evidence>
<reference evidence="3 4" key="1">
    <citation type="journal article" date="2015" name="Appl. Environ. Microbiol.">
        <title>Lactococcal 949 group phages recognize a carbohydrate receptor on the host cell surface.</title>
        <authorList>
            <person name="Mahony J."/>
            <person name="Randazzo W."/>
            <person name="Neve H."/>
            <person name="Settanni L."/>
            <person name="van Sinderen D."/>
        </authorList>
    </citation>
    <scope>NUCLEOTIDE SEQUENCE [LARGE SCALE GENOMIC DNA]</scope>
    <source>
        <strain evidence="3">WRP3</strain>
    </source>
</reference>
<keyword evidence="4" id="KW-1185">Reference proteome</keyword>
<dbReference type="Gene3D" id="3.40.50.300">
    <property type="entry name" value="P-loop containing nucleotide triphosphate hydrolases"/>
    <property type="match status" value="1"/>
</dbReference>
<evidence type="ECO:0000313" key="3">
    <source>
        <dbReference type="EMBL" id="AIX12637.1"/>
    </source>
</evidence>
<name>A0A0D3MSY6_9CAUD</name>